<keyword evidence="4" id="KW-1185">Reference proteome</keyword>
<keyword evidence="1" id="KW-0175">Coiled coil</keyword>
<gene>
    <name evidence="3" type="ORF">SCF082_LOCUS28043</name>
</gene>
<evidence type="ECO:0000313" key="4">
    <source>
        <dbReference type="Proteomes" id="UP001642464"/>
    </source>
</evidence>
<feature type="compositionally biased region" description="Basic and acidic residues" evidence="2">
    <location>
        <begin position="413"/>
        <end position="434"/>
    </location>
</feature>
<evidence type="ECO:0000256" key="1">
    <source>
        <dbReference type="SAM" id="Coils"/>
    </source>
</evidence>
<reference evidence="3 4" key="1">
    <citation type="submission" date="2024-02" db="EMBL/GenBank/DDBJ databases">
        <authorList>
            <person name="Chen Y."/>
            <person name="Shah S."/>
            <person name="Dougan E. K."/>
            <person name="Thang M."/>
            <person name="Chan C."/>
        </authorList>
    </citation>
    <scope>NUCLEOTIDE SEQUENCE [LARGE SCALE GENOMIC DNA]</scope>
</reference>
<dbReference type="EMBL" id="CAXAMM010022001">
    <property type="protein sequence ID" value="CAK9050987.1"/>
    <property type="molecule type" value="Genomic_DNA"/>
</dbReference>
<dbReference type="Proteomes" id="UP001642464">
    <property type="component" value="Unassembled WGS sequence"/>
</dbReference>
<proteinExistence type="predicted"/>
<feature type="coiled-coil region" evidence="1">
    <location>
        <begin position="147"/>
        <end position="181"/>
    </location>
</feature>
<evidence type="ECO:0000256" key="2">
    <source>
        <dbReference type="SAM" id="MobiDB-lite"/>
    </source>
</evidence>
<comment type="caution">
    <text evidence="3">The sequence shown here is derived from an EMBL/GenBank/DDBJ whole genome shotgun (WGS) entry which is preliminary data.</text>
</comment>
<name>A0ABP0MJW3_9DINO</name>
<sequence length="511" mass="58475">MASFDGRPGRSTSLAGKMQLMHSMAYSTSPLFHSKSTVLGMSRSDWSETSTGFGPSKAKSWANLRKAQALESIIAEVRDLGGDAPMKGDGHSDLPPKNSHEALLIRLKSRAARLEAEKHRDFIHSYWQSMYADDDSTLSDAHLDSLLTGLEKKSEELKLRSEELQLEAKEAERRLEHVNSLHLGRASDLELQAMNAFERSQRRIQEDKREEEYQKQRDEVQALFAKVHRRLQSELIELRDYKVLLREYRRVRLEKLSETLGKVQDGRRLRHCVRVMIRNGAQRILQRLESAKLPLEPWMREVLLNCCYVEIRIEDTEQKLLTLRREALKPVKAEVQKMMSKTKAERFEDLFVRTLEQRHQPLTSAIGSTCGSDKASPTPPEPPSPGGLSRASSAAQLRQRPQRGESNSSFGSEHPKEPEKTADPEQVKEEVRRLEEDLSSLRRLLQDMRNNAAAVICNHMRQAEKSAKKYWSQKEGNAWGCRILSLLVSEDFAKRTMKEWEKLAPTATLTQ</sequence>
<feature type="region of interest" description="Disordered" evidence="2">
    <location>
        <begin position="364"/>
        <end position="434"/>
    </location>
</feature>
<evidence type="ECO:0000313" key="3">
    <source>
        <dbReference type="EMBL" id="CAK9050987.1"/>
    </source>
</evidence>
<organism evidence="3 4">
    <name type="scientific">Durusdinium trenchii</name>
    <dbReference type="NCBI Taxonomy" id="1381693"/>
    <lineage>
        <taxon>Eukaryota</taxon>
        <taxon>Sar</taxon>
        <taxon>Alveolata</taxon>
        <taxon>Dinophyceae</taxon>
        <taxon>Suessiales</taxon>
        <taxon>Symbiodiniaceae</taxon>
        <taxon>Durusdinium</taxon>
    </lineage>
</organism>
<protein>
    <submittedName>
        <fullName evidence="3">Uncharacterized protein</fullName>
    </submittedName>
</protein>
<accession>A0ABP0MJW3</accession>